<evidence type="ECO:0000313" key="2">
    <source>
        <dbReference type="Proteomes" id="UP000824087"/>
    </source>
</evidence>
<evidence type="ECO:0000313" key="1">
    <source>
        <dbReference type="EMBL" id="HIU23278.1"/>
    </source>
</evidence>
<evidence type="ECO:0008006" key="3">
    <source>
        <dbReference type="Google" id="ProtNLM"/>
    </source>
</evidence>
<dbReference type="Gene3D" id="2.40.30.200">
    <property type="match status" value="1"/>
</dbReference>
<sequence length="212" mass="24390">MNGVQFDDMHSIKDWDLLMTSKNIADPIVVTKYVQIEGRNGLLDLTGANDEVVYSNRVLTFNFDMFQDPNDWWILKSKISSYLHGKRRKITLDVDSDFYYEGRCQISSFTNDTTVAHISITCDCEPYKMKKHETIIQKNVKPGDSFFLQNLSKKVMPIVESTGNIVFKFENTQFSISEHLESPDFMLKEGNNKIDIISGTGTLKFTYREGII</sequence>
<dbReference type="Proteomes" id="UP000824087">
    <property type="component" value="Unassembled WGS sequence"/>
</dbReference>
<accession>A0A9D1HVE6</accession>
<dbReference type="EMBL" id="DVML01000041">
    <property type="protein sequence ID" value="HIU23278.1"/>
    <property type="molecule type" value="Genomic_DNA"/>
</dbReference>
<organism evidence="1 2">
    <name type="scientific">Candidatus Fimihabitans intestinipullorum</name>
    <dbReference type="NCBI Taxonomy" id="2840820"/>
    <lineage>
        <taxon>Bacteria</taxon>
        <taxon>Bacillati</taxon>
        <taxon>Mycoplasmatota</taxon>
        <taxon>Mycoplasmatota incertae sedis</taxon>
        <taxon>Candidatus Fimihabitans</taxon>
    </lineage>
</organism>
<comment type="caution">
    <text evidence="1">The sequence shown here is derived from an EMBL/GenBank/DDBJ whole genome shotgun (WGS) entry which is preliminary data.</text>
</comment>
<dbReference type="AlphaFoldDB" id="A0A9D1HVE6"/>
<reference evidence="1" key="2">
    <citation type="journal article" date="2021" name="PeerJ">
        <title>Extensive microbial diversity within the chicken gut microbiome revealed by metagenomics and culture.</title>
        <authorList>
            <person name="Gilroy R."/>
            <person name="Ravi A."/>
            <person name="Getino M."/>
            <person name="Pursley I."/>
            <person name="Horton D.L."/>
            <person name="Alikhan N.F."/>
            <person name="Baker D."/>
            <person name="Gharbi K."/>
            <person name="Hall N."/>
            <person name="Watson M."/>
            <person name="Adriaenssens E.M."/>
            <person name="Foster-Nyarko E."/>
            <person name="Jarju S."/>
            <person name="Secka A."/>
            <person name="Antonio M."/>
            <person name="Oren A."/>
            <person name="Chaudhuri R.R."/>
            <person name="La Ragione R."/>
            <person name="Hildebrand F."/>
            <person name="Pallen M.J."/>
        </authorList>
    </citation>
    <scope>NUCLEOTIDE SEQUENCE</scope>
    <source>
        <strain evidence="1">CHK197-8231</strain>
    </source>
</reference>
<proteinExistence type="predicted"/>
<protein>
    <recommendedName>
        <fullName evidence="3">Phage tail protein</fullName>
    </recommendedName>
</protein>
<reference evidence="1" key="1">
    <citation type="submission" date="2020-10" db="EMBL/GenBank/DDBJ databases">
        <authorList>
            <person name="Gilroy R."/>
        </authorList>
    </citation>
    <scope>NUCLEOTIDE SEQUENCE</scope>
    <source>
        <strain evidence="1">CHK197-8231</strain>
    </source>
</reference>
<name>A0A9D1HVE6_9BACT</name>
<gene>
    <name evidence="1" type="ORF">IAD49_06845</name>
</gene>